<dbReference type="PANTHER" id="PTHR43503">
    <property type="entry name" value="MCG48959-RELATED"/>
    <property type="match status" value="1"/>
</dbReference>
<accession>A0AAD7C9I3</accession>
<feature type="coiled-coil region" evidence="3">
    <location>
        <begin position="736"/>
        <end position="765"/>
    </location>
</feature>
<keyword evidence="2" id="KW-0677">Repeat</keyword>
<keyword evidence="3" id="KW-0175">Coiled coil</keyword>
<reference evidence="5" key="1">
    <citation type="submission" date="2023-03" db="EMBL/GenBank/DDBJ databases">
        <title>Massive genome expansion in bonnet fungi (Mycena s.s.) driven by repeated elements and novel gene families across ecological guilds.</title>
        <authorList>
            <consortium name="Lawrence Berkeley National Laboratory"/>
            <person name="Harder C.B."/>
            <person name="Miyauchi S."/>
            <person name="Viragh M."/>
            <person name="Kuo A."/>
            <person name="Thoen E."/>
            <person name="Andreopoulos B."/>
            <person name="Lu D."/>
            <person name="Skrede I."/>
            <person name="Drula E."/>
            <person name="Henrissat B."/>
            <person name="Morin E."/>
            <person name="Kohler A."/>
            <person name="Barry K."/>
            <person name="LaButti K."/>
            <person name="Morin E."/>
            <person name="Salamov A."/>
            <person name="Lipzen A."/>
            <person name="Mereny Z."/>
            <person name="Hegedus B."/>
            <person name="Baldrian P."/>
            <person name="Stursova M."/>
            <person name="Weitz H."/>
            <person name="Taylor A."/>
            <person name="Grigoriev I.V."/>
            <person name="Nagy L.G."/>
            <person name="Martin F."/>
            <person name="Kauserud H."/>
        </authorList>
    </citation>
    <scope>NUCLEOTIDE SEQUENCE</scope>
    <source>
        <strain evidence="5">9284</strain>
    </source>
</reference>
<evidence type="ECO:0000256" key="4">
    <source>
        <dbReference type="SAM" id="MobiDB-lite"/>
    </source>
</evidence>
<dbReference type="Pfam" id="PF24681">
    <property type="entry name" value="Kelch_KLHDC2_KLHL20_DRC7"/>
    <property type="match status" value="1"/>
</dbReference>
<keyword evidence="1" id="KW-0880">Kelch repeat</keyword>
<feature type="region of interest" description="Disordered" evidence="4">
    <location>
        <begin position="629"/>
        <end position="669"/>
    </location>
</feature>
<evidence type="ECO:0000313" key="6">
    <source>
        <dbReference type="Proteomes" id="UP001221142"/>
    </source>
</evidence>
<dbReference type="Proteomes" id="UP001221142">
    <property type="component" value="Unassembled WGS sequence"/>
</dbReference>
<dbReference type="InterPro" id="IPR011333">
    <property type="entry name" value="SKP1/BTB/POZ_sf"/>
</dbReference>
<keyword evidence="6" id="KW-1185">Reference proteome</keyword>
<feature type="compositionally biased region" description="Basic and acidic residues" evidence="4">
    <location>
        <begin position="578"/>
        <end position="591"/>
    </location>
</feature>
<sequence length="802" mass="88414">MDPSEDLVPLVRETTGDIPPKLVGAATTVVGSKLYLFGGRVFPDRTKVADLYEFDLETSSWVKIPCFPADDVPCGRYFHSMESWNSLLVVFGGIANDAADAEELCVLNDVRFFDLESRHWLPESRFSTPDNLLPRGRYAHLSSITDDRLFVIGGQDINNAWLDDICVYDLVAQMWSERRDDAAHRGSYRSIAVSSTCVVHFPDGELYRTDEDVPPLTHLPYSAPPDDEHPSNIYVYTNHNFTDLTRELGVISPLPDCGFGIRDLSESLSGPSLPPGLRFPSGAIQGTHLIVGGISLGPSSRFQSTFALWALDLHTMHFSPIETLDTGSWLHGVLWASANKFIVFGDRAGNLVEDYHRRVLSWEDVAMIDLEAFGIYQPPVQAPGMDISAQVRGLAALEERTFADFEIVCEDGRKVVCSRKMLEDRWAWFRGKLSQPGDARLTPHALDLGEAYPVTLALVQYMYAQALMTPLQTAPAVLSRLLVLASQEEYGLEHLGSLVRHAMHRALEGGSAEAARGVWEVARMCGSQCEGLRRRAGRVLVEAEARVAMPVLLRRHGHVLSRSEQKRPQPRIQIDGAVSKRTEKEKEKESGLGDVTMLVPPTFTPVSGASPADQKLFNDLFDTVRSLYGPSRLDEEEDPPPAYERSATESPLDTNLLPPRPRRGSMDSGIAPSLAFSWMSGSSQGESSSSMSSGLRTPLDGMSVLDGYAYSYGGEGESPVMELNLRAGMSVSGRDAKALKKEEKRMRKEEKRARTEELARALRERAKVSLREVVLDSGPGEVPGVREPVGFFGGMTKGGLTM</sequence>
<evidence type="ECO:0008006" key="7">
    <source>
        <dbReference type="Google" id="ProtNLM"/>
    </source>
</evidence>
<organism evidence="5 6">
    <name type="scientific">Roridomyces roridus</name>
    <dbReference type="NCBI Taxonomy" id="1738132"/>
    <lineage>
        <taxon>Eukaryota</taxon>
        <taxon>Fungi</taxon>
        <taxon>Dikarya</taxon>
        <taxon>Basidiomycota</taxon>
        <taxon>Agaricomycotina</taxon>
        <taxon>Agaricomycetes</taxon>
        <taxon>Agaricomycetidae</taxon>
        <taxon>Agaricales</taxon>
        <taxon>Marasmiineae</taxon>
        <taxon>Mycenaceae</taxon>
        <taxon>Roridomyces</taxon>
    </lineage>
</organism>
<dbReference type="Gene3D" id="3.30.710.10">
    <property type="entry name" value="Potassium Channel Kv1.1, Chain A"/>
    <property type="match status" value="1"/>
</dbReference>
<dbReference type="EMBL" id="JARKIF010000004">
    <property type="protein sequence ID" value="KAJ7642217.1"/>
    <property type="molecule type" value="Genomic_DNA"/>
</dbReference>
<evidence type="ECO:0000256" key="1">
    <source>
        <dbReference type="ARBA" id="ARBA00022441"/>
    </source>
</evidence>
<dbReference type="GO" id="GO:0005829">
    <property type="term" value="C:cytosol"/>
    <property type="evidence" value="ECO:0007669"/>
    <property type="project" value="TreeGrafter"/>
</dbReference>
<comment type="caution">
    <text evidence="5">The sequence shown here is derived from an EMBL/GenBank/DDBJ whole genome shotgun (WGS) entry which is preliminary data.</text>
</comment>
<gene>
    <name evidence="5" type="ORF">FB45DRAFT_1054492</name>
</gene>
<dbReference type="Gene3D" id="2.120.10.80">
    <property type="entry name" value="Kelch-type beta propeller"/>
    <property type="match status" value="1"/>
</dbReference>
<dbReference type="PANTHER" id="PTHR43503:SF2">
    <property type="entry name" value="NEGATIVE REGULATOR OF SPORULATION MDS3-RELATED"/>
    <property type="match status" value="1"/>
</dbReference>
<name>A0AAD7C9I3_9AGAR</name>
<dbReference type="SUPFAM" id="SSF117281">
    <property type="entry name" value="Kelch motif"/>
    <property type="match status" value="1"/>
</dbReference>
<proteinExistence type="predicted"/>
<evidence type="ECO:0000256" key="3">
    <source>
        <dbReference type="SAM" id="Coils"/>
    </source>
</evidence>
<dbReference type="GO" id="GO:0045454">
    <property type="term" value="P:cell redox homeostasis"/>
    <property type="evidence" value="ECO:0007669"/>
    <property type="project" value="TreeGrafter"/>
</dbReference>
<feature type="region of interest" description="Disordered" evidence="4">
    <location>
        <begin position="559"/>
        <end position="599"/>
    </location>
</feature>
<dbReference type="InterPro" id="IPR015915">
    <property type="entry name" value="Kelch-typ_b-propeller"/>
</dbReference>
<dbReference type="AlphaFoldDB" id="A0AAD7C9I3"/>
<dbReference type="GO" id="GO:0005739">
    <property type="term" value="C:mitochondrion"/>
    <property type="evidence" value="ECO:0007669"/>
    <property type="project" value="TreeGrafter"/>
</dbReference>
<evidence type="ECO:0000256" key="2">
    <source>
        <dbReference type="ARBA" id="ARBA00022737"/>
    </source>
</evidence>
<protein>
    <recommendedName>
        <fullName evidence="7">BTB domain-containing protein</fullName>
    </recommendedName>
</protein>
<evidence type="ECO:0000313" key="5">
    <source>
        <dbReference type="EMBL" id="KAJ7642217.1"/>
    </source>
</evidence>